<name>A0ABV7B7J9_9GAMM</name>
<dbReference type="Proteomes" id="UP001595386">
    <property type="component" value="Unassembled WGS sequence"/>
</dbReference>
<dbReference type="RefSeq" id="WP_379760090.1">
    <property type="nucleotide sequence ID" value="NZ_JBHRSQ010000017.1"/>
</dbReference>
<dbReference type="EMBL" id="JBHRSQ010000017">
    <property type="protein sequence ID" value="MFC2992936.1"/>
    <property type="molecule type" value="Genomic_DNA"/>
</dbReference>
<proteinExistence type="predicted"/>
<evidence type="ECO:0000313" key="2">
    <source>
        <dbReference type="EMBL" id="MFC2992936.1"/>
    </source>
</evidence>
<reference evidence="3" key="1">
    <citation type="journal article" date="2019" name="Int. J. Syst. Evol. Microbiol.">
        <title>The Global Catalogue of Microorganisms (GCM) 10K type strain sequencing project: providing services to taxonomists for standard genome sequencing and annotation.</title>
        <authorList>
            <consortium name="The Broad Institute Genomics Platform"/>
            <consortium name="The Broad Institute Genome Sequencing Center for Infectious Disease"/>
            <person name="Wu L."/>
            <person name="Ma J."/>
        </authorList>
    </citation>
    <scope>NUCLEOTIDE SEQUENCE [LARGE SCALE GENOMIC DNA]</scope>
    <source>
        <strain evidence="3">KCTC 52660</strain>
    </source>
</reference>
<organism evidence="2 3">
    <name type="scientific">Halomonas tibetensis</name>
    <dbReference type="NCBI Taxonomy" id="2259590"/>
    <lineage>
        <taxon>Bacteria</taxon>
        <taxon>Pseudomonadati</taxon>
        <taxon>Pseudomonadota</taxon>
        <taxon>Gammaproteobacteria</taxon>
        <taxon>Oceanospirillales</taxon>
        <taxon>Halomonadaceae</taxon>
        <taxon>Halomonas</taxon>
    </lineage>
</organism>
<protein>
    <recommendedName>
        <fullName evidence="4">Replicative helicase inhibitor G39P N-terminal domain-containing protein</fullName>
    </recommendedName>
</protein>
<gene>
    <name evidence="2" type="ORF">ACFODV_12910</name>
</gene>
<evidence type="ECO:0000256" key="1">
    <source>
        <dbReference type="SAM" id="MobiDB-lite"/>
    </source>
</evidence>
<evidence type="ECO:0000313" key="3">
    <source>
        <dbReference type="Proteomes" id="UP001595386"/>
    </source>
</evidence>
<feature type="region of interest" description="Disordered" evidence="1">
    <location>
        <begin position="75"/>
        <end position="105"/>
    </location>
</feature>
<feature type="compositionally biased region" description="Basic and acidic residues" evidence="1">
    <location>
        <begin position="82"/>
        <end position="98"/>
    </location>
</feature>
<keyword evidence="3" id="KW-1185">Reference proteome</keyword>
<comment type="caution">
    <text evidence="2">The sequence shown here is derived from an EMBL/GenBank/DDBJ whole genome shotgun (WGS) entry which is preliminary data.</text>
</comment>
<evidence type="ECO:0008006" key="4">
    <source>
        <dbReference type="Google" id="ProtNLM"/>
    </source>
</evidence>
<sequence length="105" mass="12147">MQNTTFQTGMAYLSAAYGTELCRERLAVYWDQLHPLEDDAFLAAVKTHVAVGQRFPTVAELRELYRQQCLPQSRVHRLPPPRRADAEQARRVLDDLKGQVRRKQP</sequence>
<accession>A0ABV7B7J9</accession>